<comment type="caution">
    <text evidence="1">The sequence shown here is derived from an EMBL/GenBank/DDBJ whole genome shotgun (WGS) entry which is preliminary data.</text>
</comment>
<dbReference type="EMBL" id="JAGTPW010000002">
    <property type="protein sequence ID" value="MBR8643972.1"/>
    <property type="molecule type" value="Genomic_DNA"/>
</dbReference>
<dbReference type="AlphaFoldDB" id="A0A941FPB7"/>
<evidence type="ECO:0000313" key="2">
    <source>
        <dbReference type="Proteomes" id="UP000680045"/>
    </source>
</evidence>
<sequence length="49" mass="5534">MDQDVLTNKPAKLLIADIKTGKTLYKGETVINKKNSKSFELIIDDLEIK</sequence>
<reference evidence="1" key="1">
    <citation type="submission" date="2021-04" db="EMBL/GenBank/DDBJ databases">
        <title>Whole genome sequencing of Enterococci isolates from hospitalized patients.</title>
        <authorList>
            <person name="Ogoti B.M."/>
            <person name="Onyambu F.G."/>
        </authorList>
    </citation>
    <scope>NUCLEOTIDE SEQUENCE</scope>
    <source>
        <strain evidence="1">242</strain>
    </source>
</reference>
<protein>
    <submittedName>
        <fullName evidence="1">Uncharacterized protein</fullName>
    </submittedName>
</protein>
<evidence type="ECO:0000313" key="1">
    <source>
        <dbReference type="EMBL" id="MBR8643972.1"/>
    </source>
</evidence>
<dbReference type="Proteomes" id="UP000680045">
    <property type="component" value="Unassembled WGS sequence"/>
</dbReference>
<name>A0A941FPB7_9BACI</name>
<organism evidence="1 2">
    <name type="scientific">Peribacillus frigoritolerans</name>
    <dbReference type="NCBI Taxonomy" id="450367"/>
    <lineage>
        <taxon>Bacteria</taxon>
        <taxon>Bacillati</taxon>
        <taxon>Bacillota</taxon>
        <taxon>Bacilli</taxon>
        <taxon>Bacillales</taxon>
        <taxon>Bacillaceae</taxon>
        <taxon>Peribacillus</taxon>
    </lineage>
</organism>
<gene>
    <name evidence="1" type="ORF">KEH51_02155</name>
</gene>
<accession>A0A941FPB7</accession>
<proteinExistence type="predicted"/>